<keyword evidence="1" id="KW-0378">Hydrolase</keyword>
<reference evidence="1" key="1">
    <citation type="submission" date="2023-09" db="EMBL/GenBank/DDBJ databases">
        <title>Vallitalea sediminicola and Vallitalea maricola sp. nov., anaerobic bacteria isolated from marine sediment.</title>
        <authorList>
            <person name="Hirano S."/>
            <person name="Maeda A."/>
            <person name="Terahara T."/>
            <person name="Mori K."/>
            <person name="Hamada M."/>
            <person name="Matsumoto R."/>
            <person name="Kobayashi T."/>
        </authorList>
    </citation>
    <scope>NUCLEOTIDE SEQUENCE</scope>
    <source>
        <strain evidence="1">AN17-2</strain>
    </source>
</reference>
<dbReference type="EMBL" id="BTPU01000076">
    <property type="protein sequence ID" value="GMQ64687.1"/>
    <property type="molecule type" value="Genomic_DNA"/>
</dbReference>
<keyword evidence="2" id="KW-1185">Reference proteome</keyword>
<accession>A0ACB5UPX9</accession>
<comment type="caution">
    <text evidence="1">The sequence shown here is derived from an EMBL/GenBank/DDBJ whole genome shotgun (WGS) entry which is preliminary data.</text>
</comment>
<sequence length="234" mass="27373">MLPKAIIFDLDDTILSLKGTANETWQLMCEEYSKVNDNVDSKTLYKTITDIRLQYWNDRKSNDKGRKNQREARREIIGNVFGKLKLPKEDIIPIVDTFSEKRLKALRFFPKAQETLEILMKNGIKLALITNGEAEIQRYKIERFGLEKYFDIILIETEVGYGKPDIRIYKTVMDYMNVMPNDTWSIGDNLIWDVQAPQELGIYSIWNDFEEVGLPEDTIIVPDRIITRINDIIE</sequence>
<evidence type="ECO:0000313" key="2">
    <source>
        <dbReference type="Proteomes" id="UP001374599"/>
    </source>
</evidence>
<proteinExistence type="predicted"/>
<organism evidence="1 2">
    <name type="scientific">Vallitalea maricola</name>
    <dbReference type="NCBI Taxonomy" id="3074433"/>
    <lineage>
        <taxon>Bacteria</taxon>
        <taxon>Bacillati</taxon>
        <taxon>Bacillota</taxon>
        <taxon>Clostridia</taxon>
        <taxon>Lachnospirales</taxon>
        <taxon>Vallitaleaceae</taxon>
        <taxon>Vallitalea</taxon>
    </lineage>
</organism>
<evidence type="ECO:0000313" key="1">
    <source>
        <dbReference type="EMBL" id="GMQ64687.1"/>
    </source>
</evidence>
<protein>
    <submittedName>
        <fullName evidence="1">HAD family hydrolase</fullName>
    </submittedName>
</protein>
<name>A0ACB5UPX9_9FIRM</name>
<dbReference type="Proteomes" id="UP001374599">
    <property type="component" value="Unassembled WGS sequence"/>
</dbReference>
<gene>
    <name evidence="1" type="ORF">AN2V17_39250</name>
</gene>